<sequence length="183" mass="20591">MALEKLPSHKIEVWRDLPAIKSGVEFGGSGGDAFNDSLIDGFAQSYYLRGMITGSKMKPLGWCQFLYSSPGTSENTLESEVHGTRQSVNDIDRLFLSENQRISKVQVLVDDEMIDVNGILQLVSLIRGIRLFTTDGQASQSIDHLRGELCMEKFDGYTVKYVTGRSGLYIDQLQFHWYRDGIN</sequence>
<dbReference type="Proteomes" id="UP000663836">
    <property type="component" value="Unassembled WGS sequence"/>
</dbReference>
<dbReference type="AlphaFoldDB" id="A0A819DHU6"/>
<evidence type="ECO:0000313" key="3">
    <source>
        <dbReference type="Proteomes" id="UP000663836"/>
    </source>
</evidence>
<comment type="caution">
    <text evidence="2">The sequence shown here is derived from an EMBL/GenBank/DDBJ whole genome shotgun (WGS) entry which is preliminary data.</text>
</comment>
<reference evidence="2" key="1">
    <citation type="submission" date="2021-02" db="EMBL/GenBank/DDBJ databases">
        <authorList>
            <person name="Nowell W R."/>
        </authorList>
    </citation>
    <scope>NUCLEOTIDE SEQUENCE</scope>
</reference>
<name>A0A819DHU6_9BILA</name>
<evidence type="ECO:0000313" key="2">
    <source>
        <dbReference type="EMBL" id="CAF3835794.1"/>
    </source>
</evidence>
<organism evidence="2 3">
    <name type="scientific">Rotaria sordida</name>
    <dbReference type="NCBI Taxonomy" id="392033"/>
    <lineage>
        <taxon>Eukaryota</taxon>
        <taxon>Metazoa</taxon>
        <taxon>Spiralia</taxon>
        <taxon>Gnathifera</taxon>
        <taxon>Rotifera</taxon>
        <taxon>Eurotatoria</taxon>
        <taxon>Bdelloidea</taxon>
        <taxon>Philodinida</taxon>
        <taxon>Philodinidae</taxon>
        <taxon>Rotaria</taxon>
    </lineage>
</organism>
<gene>
    <name evidence="2" type="ORF">JBS370_LOCUS17342</name>
    <name evidence="1" type="ORF">ZHD862_LOCUS34208</name>
</gene>
<evidence type="ECO:0000313" key="1">
    <source>
        <dbReference type="EMBL" id="CAF1427219.1"/>
    </source>
</evidence>
<dbReference type="Proteomes" id="UP000663864">
    <property type="component" value="Unassembled WGS sequence"/>
</dbReference>
<dbReference type="EMBL" id="CAJOBD010001846">
    <property type="protein sequence ID" value="CAF3835794.1"/>
    <property type="molecule type" value="Genomic_DNA"/>
</dbReference>
<dbReference type="InterPro" id="IPR036404">
    <property type="entry name" value="Jacalin-like_lectin_dom_sf"/>
</dbReference>
<protein>
    <submittedName>
        <fullName evidence="2">Uncharacterized protein</fullName>
    </submittedName>
</protein>
<dbReference type="Gene3D" id="2.100.10.30">
    <property type="entry name" value="Jacalin-like lectin domain"/>
    <property type="match status" value="1"/>
</dbReference>
<proteinExistence type="predicted"/>
<dbReference type="EMBL" id="CAJNOT010004328">
    <property type="protein sequence ID" value="CAF1427219.1"/>
    <property type="molecule type" value="Genomic_DNA"/>
</dbReference>
<accession>A0A819DHU6</accession>
<dbReference type="SUPFAM" id="SSF51101">
    <property type="entry name" value="Mannose-binding lectins"/>
    <property type="match status" value="1"/>
</dbReference>